<feature type="compositionally biased region" description="Low complexity" evidence="1">
    <location>
        <begin position="206"/>
        <end position="222"/>
    </location>
</feature>
<dbReference type="EMBL" id="JAKCXM010001995">
    <property type="protein sequence ID" value="KAJ0390522.1"/>
    <property type="molecule type" value="Genomic_DNA"/>
</dbReference>
<feature type="region of interest" description="Disordered" evidence="1">
    <location>
        <begin position="119"/>
        <end position="138"/>
    </location>
</feature>
<evidence type="ECO:0000313" key="2">
    <source>
        <dbReference type="EMBL" id="KAJ0390522.1"/>
    </source>
</evidence>
<accession>A0AAD5LQI2</accession>
<gene>
    <name evidence="2" type="ORF">P43SY_010835</name>
</gene>
<organism evidence="2 3">
    <name type="scientific">Pythium insidiosum</name>
    <name type="common">Pythiosis disease agent</name>
    <dbReference type="NCBI Taxonomy" id="114742"/>
    <lineage>
        <taxon>Eukaryota</taxon>
        <taxon>Sar</taxon>
        <taxon>Stramenopiles</taxon>
        <taxon>Oomycota</taxon>
        <taxon>Peronosporomycetes</taxon>
        <taxon>Pythiales</taxon>
        <taxon>Pythiaceae</taxon>
        <taxon>Pythium</taxon>
    </lineage>
</organism>
<dbReference type="Proteomes" id="UP001209570">
    <property type="component" value="Unassembled WGS sequence"/>
</dbReference>
<feature type="region of interest" description="Disordered" evidence="1">
    <location>
        <begin position="200"/>
        <end position="237"/>
    </location>
</feature>
<sequence length="258" mass="27026">MSRLEEIKPDNKTGLKAENFNAVDAEWTELEETTLGDAEAVSTSFITPVIVGPKGKPAGTANFNLTATIVQSNATAMNGNQSLPVPAGALKFTISLSDWPFESTNNSVRFAITLAARGKDGKARGKPSKKPRGDSDKLKKIDRVDMGEGMFMDAPALAVLDGVTKDITATVEQSGNAVEYVWVFPYFNKTLYYDPVVGSEDPSAQPTDGTEEVGTTTTTTAPVPTPAPTPAPTKSSTPATVVGATMATAVALLASALL</sequence>
<proteinExistence type="predicted"/>
<evidence type="ECO:0000313" key="3">
    <source>
        <dbReference type="Proteomes" id="UP001209570"/>
    </source>
</evidence>
<name>A0AAD5LQI2_PYTIN</name>
<reference evidence="2" key="1">
    <citation type="submission" date="2021-12" db="EMBL/GenBank/DDBJ databases">
        <title>Prjna785345.</title>
        <authorList>
            <person name="Rujirawat T."/>
            <person name="Krajaejun T."/>
        </authorList>
    </citation>
    <scope>NUCLEOTIDE SEQUENCE</scope>
    <source>
        <strain evidence="2">Pi057C3</strain>
    </source>
</reference>
<dbReference type="AlphaFoldDB" id="A0AAD5LQI2"/>
<keyword evidence="3" id="KW-1185">Reference proteome</keyword>
<evidence type="ECO:0000256" key="1">
    <source>
        <dbReference type="SAM" id="MobiDB-lite"/>
    </source>
</evidence>
<protein>
    <submittedName>
        <fullName evidence="2">Uncharacterized protein</fullName>
    </submittedName>
</protein>
<comment type="caution">
    <text evidence="2">The sequence shown here is derived from an EMBL/GenBank/DDBJ whole genome shotgun (WGS) entry which is preliminary data.</text>
</comment>